<name>E3T584_CROVB</name>
<dbReference type="PANTHER" id="PTHR46546:SF4">
    <property type="entry name" value="SHEWANELLA-LIKE PROTEIN PHOSPHATASE 1"/>
    <property type="match status" value="1"/>
</dbReference>
<dbReference type="KEGG" id="vg:9887716"/>
<dbReference type="SUPFAM" id="SSF56300">
    <property type="entry name" value="Metallo-dependent phosphatases"/>
    <property type="match status" value="1"/>
</dbReference>
<accession>E3T584</accession>
<dbReference type="Proteomes" id="UP000029781">
    <property type="component" value="Segment"/>
</dbReference>
<dbReference type="OrthoDB" id="17266at10239"/>
<dbReference type="GeneID" id="9887716"/>
<reference evidence="2 3" key="1">
    <citation type="journal article" date="2010" name="Proc. Natl. Acad. Sci. U.S.A.">
        <title>Giant virus with a remarkable complement of genes infects marine zooplankton.</title>
        <authorList>
            <person name="Fischer M.G."/>
            <person name="Allen M.J."/>
            <person name="Wilson W.H."/>
            <person name="Suttle C.A."/>
        </authorList>
    </citation>
    <scope>NUCLEOTIDE SEQUENCE [LARGE SCALE GENOMIC DNA]</scope>
    <source>
        <strain evidence="2 3">BV-PW1</strain>
    </source>
</reference>
<dbReference type="InterPro" id="IPR004843">
    <property type="entry name" value="Calcineurin-like_PHP"/>
</dbReference>
<dbReference type="EMBL" id="GU244497">
    <property type="protein sequence ID" value="ADO67347.1"/>
    <property type="molecule type" value="Genomic_DNA"/>
</dbReference>
<evidence type="ECO:0000313" key="2">
    <source>
        <dbReference type="EMBL" id="ADO67347.1"/>
    </source>
</evidence>
<protein>
    <submittedName>
        <fullName evidence="2">Putative phosphoesterase</fullName>
    </submittedName>
</protein>
<dbReference type="RefSeq" id="YP_003969946.1">
    <property type="nucleotide sequence ID" value="NC_014637.1"/>
</dbReference>
<proteinExistence type="predicted"/>
<dbReference type="InterPro" id="IPR029052">
    <property type="entry name" value="Metallo-depent_PP-like"/>
</dbReference>
<gene>
    <name evidence="2" type="ORF">crov313</name>
</gene>
<feature type="domain" description="Calcineurin-like phosphoesterase" evidence="1">
    <location>
        <begin position="28"/>
        <end position="219"/>
    </location>
</feature>
<dbReference type="Gene3D" id="3.60.21.10">
    <property type="match status" value="1"/>
</dbReference>
<keyword evidence="3" id="KW-1185">Reference proteome</keyword>
<organismHost>
    <name type="scientific">Cafeteria roenbergensis</name>
    <name type="common">Marine flagellate</name>
    <dbReference type="NCBI Taxonomy" id="33653"/>
</organismHost>
<evidence type="ECO:0000313" key="3">
    <source>
        <dbReference type="Proteomes" id="UP000029781"/>
    </source>
</evidence>
<dbReference type="PANTHER" id="PTHR46546">
    <property type="entry name" value="SHEWANELLA-LIKE PROTEIN PHOSPHATASE 1"/>
    <property type="match status" value="1"/>
</dbReference>
<dbReference type="GO" id="GO:0016787">
    <property type="term" value="F:hydrolase activity"/>
    <property type="evidence" value="ECO:0007669"/>
    <property type="project" value="InterPro"/>
</dbReference>
<organism evidence="2 3">
    <name type="scientific">Cafeteria roenbergensis virus (strain BV-PW1)</name>
    <name type="common">CroV</name>
    <dbReference type="NCBI Taxonomy" id="693272"/>
    <lineage>
        <taxon>Viruses</taxon>
        <taxon>Varidnaviria</taxon>
        <taxon>Bamfordvirae</taxon>
        <taxon>Nucleocytoviricota</taxon>
        <taxon>Megaviricetes</taxon>
        <taxon>Imitervirales</taxon>
        <taxon>Mimiviridae</taxon>
        <taxon>Aliimimivirinae</taxon>
        <taxon>Rheavirus</taxon>
        <taxon>Rheavirus sinusmexicani</taxon>
    </lineage>
</organism>
<dbReference type="Pfam" id="PF00149">
    <property type="entry name" value="Metallophos"/>
    <property type="match status" value="1"/>
</dbReference>
<sequence length="327" mass="36925">MKFNKKMLEDLKCPTNLPLSGSLPPVRRIIVIGDVHGDIDQFKKTLKLAKLINDEDKWIGDDTVLVQLGDLIDSCRGEDCLVQSPNDKGADLDLLKFLIYLNTLAQKYGGAVYSLMGNHEIMNVLGEFGYVSPKGFDAFFDMVIGVSNSYEARKEAFKPGNPIANFLACSKLGVLVIGSNVFVHAGIVPEISREYNPAKINEILRLWLQNKLENPDDFRKILFSSKYSPFWTRIMGKMTQGLPNNNKQCIENVNPVLEHWKVKNIHVGHSPQFIQKLGINSTCDDAVWRHDIGMSHTFSNYDKEGRGTVRQAQVLEILNDNKFRIIK</sequence>
<evidence type="ECO:0000259" key="1">
    <source>
        <dbReference type="Pfam" id="PF00149"/>
    </source>
</evidence>